<accession>A0A9W4D8D8</accession>
<evidence type="ECO:0000256" key="10">
    <source>
        <dbReference type="ARBA" id="ARBA00023242"/>
    </source>
</evidence>
<protein>
    <submittedName>
        <fullName evidence="13">BgTH12-05552</fullName>
    </submittedName>
</protein>
<dbReference type="GO" id="GO:0003723">
    <property type="term" value="F:RNA binding"/>
    <property type="evidence" value="ECO:0007669"/>
    <property type="project" value="TreeGrafter"/>
</dbReference>
<dbReference type="InterPro" id="IPR007230">
    <property type="entry name" value="Nup98_auto-Pept-S59_dom"/>
</dbReference>
<feature type="region of interest" description="Disordered" evidence="11">
    <location>
        <begin position="475"/>
        <end position="564"/>
    </location>
</feature>
<evidence type="ECO:0000256" key="11">
    <source>
        <dbReference type="SAM" id="MobiDB-lite"/>
    </source>
</evidence>
<evidence type="ECO:0000256" key="9">
    <source>
        <dbReference type="ARBA" id="ARBA00023132"/>
    </source>
</evidence>
<comment type="similarity">
    <text evidence="2">Belongs to the nucleoporin GLFG family.</text>
</comment>
<feature type="compositionally biased region" description="Polar residues" evidence="11">
    <location>
        <begin position="810"/>
        <end position="820"/>
    </location>
</feature>
<feature type="compositionally biased region" description="Low complexity" evidence="11">
    <location>
        <begin position="1108"/>
        <end position="1118"/>
    </location>
</feature>
<dbReference type="Proteomes" id="UP000683417">
    <property type="component" value="Unassembled WGS sequence"/>
</dbReference>
<evidence type="ECO:0000256" key="6">
    <source>
        <dbReference type="ARBA" id="ARBA00022816"/>
    </source>
</evidence>
<feature type="compositionally biased region" description="Polar residues" evidence="11">
    <location>
        <begin position="1123"/>
        <end position="1136"/>
    </location>
</feature>
<dbReference type="InterPro" id="IPR037665">
    <property type="entry name" value="Nucleoporin_S59-like"/>
</dbReference>
<name>A0A9W4D8D8_BLUGR</name>
<feature type="region of interest" description="Disordered" evidence="11">
    <location>
        <begin position="619"/>
        <end position="638"/>
    </location>
</feature>
<dbReference type="PROSITE" id="PS51434">
    <property type="entry name" value="NUP_C"/>
    <property type="match status" value="1"/>
</dbReference>
<feature type="region of interest" description="Disordered" evidence="11">
    <location>
        <begin position="1095"/>
        <end position="1136"/>
    </location>
</feature>
<feature type="compositionally biased region" description="Polar residues" evidence="11">
    <location>
        <begin position="510"/>
        <end position="564"/>
    </location>
</feature>
<evidence type="ECO:0000256" key="7">
    <source>
        <dbReference type="ARBA" id="ARBA00022927"/>
    </source>
</evidence>
<evidence type="ECO:0000259" key="12">
    <source>
        <dbReference type="PROSITE" id="PS51434"/>
    </source>
</evidence>
<evidence type="ECO:0000256" key="4">
    <source>
        <dbReference type="ARBA" id="ARBA00022737"/>
    </source>
</evidence>
<feature type="compositionally biased region" description="Low complexity" evidence="11">
    <location>
        <begin position="301"/>
        <end position="317"/>
    </location>
</feature>
<dbReference type="GO" id="GO:0034398">
    <property type="term" value="P:telomere tethering at nuclear periphery"/>
    <property type="evidence" value="ECO:0007669"/>
    <property type="project" value="TreeGrafter"/>
</dbReference>
<evidence type="ECO:0000256" key="3">
    <source>
        <dbReference type="ARBA" id="ARBA00022448"/>
    </source>
</evidence>
<keyword evidence="5" id="KW-0068">Autocatalytic cleavage</keyword>
<gene>
    <name evidence="13" type="ORF">BGTH12_LOCUS5165</name>
</gene>
<dbReference type="PANTHER" id="PTHR23198:SF6">
    <property type="entry name" value="NUCLEAR PORE COMPLEX PROTEIN NUP98-NUP96"/>
    <property type="match status" value="1"/>
</dbReference>
<feature type="compositionally biased region" description="Low complexity" evidence="11">
    <location>
        <begin position="494"/>
        <end position="506"/>
    </location>
</feature>
<evidence type="ECO:0000256" key="1">
    <source>
        <dbReference type="ARBA" id="ARBA00004567"/>
    </source>
</evidence>
<reference evidence="13" key="1">
    <citation type="submission" date="2020-10" db="EMBL/GenBank/DDBJ databases">
        <authorList>
            <person name="Muller C M."/>
        </authorList>
    </citation>
    <scope>NUCLEOTIDE SEQUENCE</scope>
    <source>
        <strain evidence="13">THUN-12</strain>
    </source>
</reference>
<evidence type="ECO:0000256" key="8">
    <source>
        <dbReference type="ARBA" id="ARBA00023010"/>
    </source>
</evidence>
<dbReference type="InterPro" id="IPR025574">
    <property type="entry name" value="Nucleoporin_FG_rpt"/>
</dbReference>
<dbReference type="GO" id="GO:0006405">
    <property type="term" value="P:RNA export from nucleus"/>
    <property type="evidence" value="ECO:0007669"/>
    <property type="project" value="TreeGrafter"/>
</dbReference>
<evidence type="ECO:0000313" key="13">
    <source>
        <dbReference type="EMBL" id="CAD6503807.1"/>
    </source>
</evidence>
<proteinExistence type="inferred from homology"/>
<feature type="region of interest" description="Disordered" evidence="11">
    <location>
        <begin position="801"/>
        <end position="820"/>
    </location>
</feature>
<dbReference type="GO" id="GO:0008139">
    <property type="term" value="F:nuclear localization sequence binding"/>
    <property type="evidence" value="ECO:0007669"/>
    <property type="project" value="TreeGrafter"/>
</dbReference>
<organism evidence="13 14">
    <name type="scientific">Blumeria graminis f. sp. triticale</name>
    <dbReference type="NCBI Taxonomy" id="1689686"/>
    <lineage>
        <taxon>Eukaryota</taxon>
        <taxon>Fungi</taxon>
        <taxon>Dikarya</taxon>
        <taxon>Ascomycota</taxon>
        <taxon>Pezizomycotina</taxon>
        <taxon>Leotiomycetes</taxon>
        <taxon>Erysiphales</taxon>
        <taxon>Erysiphaceae</taxon>
        <taxon>Blumeria</taxon>
    </lineage>
</organism>
<keyword evidence="8" id="KW-0811">Translocation</keyword>
<keyword evidence="7" id="KW-0653">Protein transport</keyword>
<dbReference type="PANTHER" id="PTHR23198">
    <property type="entry name" value="NUCLEOPORIN"/>
    <property type="match status" value="1"/>
</dbReference>
<keyword evidence="3" id="KW-0813">Transport</keyword>
<feature type="compositionally biased region" description="Low complexity" evidence="11">
    <location>
        <begin position="275"/>
        <end position="294"/>
    </location>
</feature>
<keyword evidence="4" id="KW-0677">Repeat</keyword>
<feature type="compositionally biased region" description="Polar residues" evidence="11">
    <location>
        <begin position="624"/>
        <end position="634"/>
    </location>
</feature>
<feature type="region of interest" description="Disordered" evidence="11">
    <location>
        <begin position="265"/>
        <end position="317"/>
    </location>
</feature>
<dbReference type="GO" id="GO:0000973">
    <property type="term" value="P:post-transcriptional tethering of RNA polymerase II gene DNA at nuclear periphery"/>
    <property type="evidence" value="ECO:0007669"/>
    <property type="project" value="TreeGrafter"/>
</dbReference>
<evidence type="ECO:0000256" key="5">
    <source>
        <dbReference type="ARBA" id="ARBA00022813"/>
    </source>
</evidence>
<dbReference type="Pfam" id="PF12110">
    <property type="entry name" value="Nup96"/>
    <property type="match status" value="1"/>
</dbReference>
<dbReference type="FunFam" id="3.30.1610.10:FF:000003">
    <property type="entry name" value="Nucleoporin SONB, putative"/>
    <property type="match status" value="1"/>
</dbReference>
<dbReference type="GO" id="GO:0017056">
    <property type="term" value="F:structural constituent of nuclear pore"/>
    <property type="evidence" value="ECO:0007669"/>
    <property type="project" value="InterPro"/>
</dbReference>
<evidence type="ECO:0000313" key="14">
    <source>
        <dbReference type="Proteomes" id="UP000683417"/>
    </source>
</evidence>
<dbReference type="EMBL" id="CAJHIT010000008">
    <property type="protein sequence ID" value="CAD6503807.1"/>
    <property type="molecule type" value="Genomic_DNA"/>
</dbReference>
<comment type="caution">
    <text evidence="13">The sequence shown here is derived from an EMBL/GenBank/DDBJ whole genome shotgun (WGS) entry which is preliminary data.</text>
</comment>
<comment type="subcellular location">
    <subcellularLocation>
        <location evidence="1">Nucleus</location>
        <location evidence="1">Nuclear pore complex</location>
    </subcellularLocation>
</comment>
<dbReference type="InterPro" id="IPR021967">
    <property type="entry name" value="Nup98_C"/>
</dbReference>
<feature type="compositionally biased region" description="Polar residues" evidence="11">
    <location>
        <begin position="475"/>
        <end position="490"/>
    </location>
</feature>
<keyword evidence="10" id="KW-0539">Nucleus</keyword>
<dbReference type="GO" id="GO:0006606">
    <property type="term" value="P:protein import into nucleus"/>
    <property type="evidence" value="ECO:0007669"/>
    <property type="project" value="TreeGrafter"/>
</dbReference>
<sequence length="1935" mass="207765">MSGFGGFGGFGQNNNQTTSSAFNGFGTNTAQSTGFGTAPTSGFGSTNNTTGTGLFGSGTTSAFGAPGATSAFGSTTNAFGAAKPPTFGTTPSTGGGLFGSGNTSTGGAFGTSGFGANSSSTTFGANNAGGSLFGDINKDNTAASSTPFGSTPSAATSAFGAPAQAAISQPTTGECQGTGSVPFQAFVEKEPNSSSNQQNSFQNITFQLPYQKFSPEELRLVDYNQGRRYGNGSNQAGAFGQTNFGGFGANNTGFGSANNTTGGTMFGTANTSSPFGTTQQTTGGFGNNSTTGTGSIFGAKPTTGGLFGTQQTTPQTGGLFGNTTPSAFGNTNTNPGAFGTANTNTGGSLFGQAAPAKPAFSFGSTQPTSAGTGFGGTTTTAGGFGSGGLFGNNNQQQQQQPATSGFGAQQPTGNIAFGALAANTQASGTTSLFGNTQQKPAGGLFGTPAPATNTGGLFGNNSANSAFGNNISNQTSSSLFGNKPANSGNENVFGAQNNQPNAAGNAFSGFGNQNQQAPSLFGSINNNNQQKPSLFGGNQQNSTNNLFGNTGIQQNNSLFGSTNNQQQINSGFGGGNMFSNTIQNQQGPQALTASIGDNAAFGSQSLFADIASTQVNNPGPIATPLSSNRNSSGPKNAALPLYKLNSASTSRFSTPQRRGFGFSYSTYGSPASATSTSSTPGAFNTSNLLGAGSFSRTLSKSVSTSSLRRSFNTEDSILAPGAFSASSGAGNFGSTGSVKKLTISRNIRSDLFTPPLSQKQQSNIPSGILKKRVSFDSSVGGGSGGIGASSPLKQVDTATLGQKELGYSRGRTTTNGNQSSVMVPAIDTDQLTTSSNQLAIVREEEAAEPGEFGASESLDERKAGDYWMKPSKAEIESMNRVQRQKISGLTVGRHGIGSVKFNVPVDLTSINIDEIMDHIVKIEVRQVTVYPDNCQKPPVGRGLNVPSTITLENSWPRKKDKKTPLTDQSGIRLQKHIEKLRKVPDTEFVNYEKATGTWIFMVPHFTTYGCPDEDEDEINEEEAKPVKNFGPVAQDSTQNSSVSNHFDSSFVSSQMTLTDSEPEDTFQFKKSKIFLPGAFDDRVIYEDSHQNQLTVTEENSFLDDRSVHSSSDNSSRNSMEPASVSNNCESDGNFPRESNSMLLEYGSLVELISSEGDDDDIRSEKDNPAAFETSLWDDSRNFGTPTGRFLPNDDWTSTLQKTISPRKQDRALLKSLVEVEDEESQFGTFKNSVSDRMILDGDGLVTSIDLMNSLFGQSRVYGKLSQAPAKRMGFEWPYEKRPKTSEHDTSNMDENERLFYYSLRPEWGPDGTLIYAAPIPGNSLKKSPLGDRESNALLCIQKRVIVSEHRDLHFARFTNEASAGLFQRYKDIAIIDETNSIPIAALPNTFLFSNFSDNSSSRDQAMSHEKLVWELASILWDDFIVPDELQDIPQIKSLLRKEKLSVFWEKVVEDSSSKQIALTRSYEEKAIFSLSGHKVDNACSNLIAAGNLRLSTLVALIGSKESIRKDIREQLHAWQNSKILSEFTQPIRTIYEILAGNVCTCEGLKGPLEDRVDHFTISKRFGLDWRQAFGLRLWYGISFEEPIESAVKSFDVDIKEKKETAWPIPWYIEHKVPALWQDPSANDRIDLLWGLLKLYSFEDADIEDALCPENAQLSPMNVRLSWQLSQAMICAGPLRFKSESKVKADQLTLSFASQLVSEGSWLDATFVLLHLTSPDMRSRSIQDHIGRNAGQIKNETCPNFIMLEKKYKIPTSWIWRAKALYLRSVENDPRGEVECLLKAGSFCEAHRTFYREVAPKALIELDYESLRVLLRGFLGMDSVIGEWYLGGQIYKDFLELVDSESVGHAADDLVLERLLSGLPSIMEESRHQSFMEKVAVQTMSSTVAKTVLHYAKQGATNYLPKIPKLPLTEDKYLEHTFELSSLLLNTVMAGA</sequence>
<evidence type="ECO:0000256" key="2">
    <source>
        <dbReference type="ARBA" id="ARBA00008926"/>
    </source>
</evidence>
<dbReference type="Pfam" id="PF13634">
    <property type="entry name" value="Nucleoporin_FG"/>
    <property type="match status" value="4"/>
</dbReference>
<keyword evidence="6" id="KW-0509">mRNA transport</keyword>
<keyword evidence="9" id="KW-0906">Nuclear pore complex</keyword>
<dbReference type="Pfam" id="PF04096">
    <property type="entry name" value="Nucleoporin2"/>
    <property type="match status" value="1"/>
</dbReference>
<feature type="compositionally biased region" description="Low complexity" evidence="11">
    <location>
        <begin position="391"/>
        <end position="407"/>
    </location>
</feature>
<dbReference type="GO" id="GO:0044614">
    <property type="term" value="C:nuclear pore cytoplasmic filaments"/>
    <property type="evidence" value="ECO:0007669"/>
    <property type="project" value="TreeGrafter"/>
</dbReference>
<dbReference type="GO" id="GO:0051028">
    <property type="term" value="P:mRNA transport"/>
    <property type="evidence" value="ECO:0007669"/>
    <property type="project" value="UniProtKB-KW"/>
</dbReference>
<feature type="domain" description="Peptidase S59" evidence="12">
    <location>
        <begin position="863"/>
        <end position="1005"/>
    </location>
</feature>
<feature type="region of interest" description="Disordered" evidence="11">
    <location>
        <begin position="82"/>
        <end position="101"/>
    </location>
</feature>
<feature type="region of interest" description="Disordered" evidence="11">
    <location>
        <begin position="371"/>
        <end position="411"/>
    </location>
</feature>
<feature type="compositionally biased region" description="Gly residues" evidence="11">
    <location>
        <begin position="372"/>
        <end position="390"/>
    </location>
</feature>